<name>A0A6C0I6N2_9ZZZZ</name>
<evidence type="ECO:0000313" key="1">
    <source>
        <dbReference type="EMBL" id="QHT88668.1"/>
    </source>
</evidence>
<proteinExistence type="predicted"/>
<accession>A0A6C0I6N2</accession>
<dbReference type="AlphaFoldDB" id="A0A6C0I6N2"/>
<reference evidence="1" key="1">
    <citation type="journal article" date="2020" name="Nature">
        <title>Giant virus diversity and host interactions through global metagenomics.</title>
        <authorList>
            <person name="Schulz F."/>
            <person name="Roux S."/>
            <person name="Paez-Espino D."/>
            <person name="Jungbluth S."/>
            <person name="Walsh D.A."/>
            <person name="Denef V.J."/>
            <person name="McMahon K.D."/>
            <person name="Konstantinidis K.T."/>
            <person name="Eloe-Fadrosh E.A."/>
            <person name="Kyrpides N.C."/>
            <person name="Woyke T."/>
        </authorList>
    </citation>
    <scope>NUCLEOTIDE SEQUENCE</scope>
    <source>
        <strain evidence="1">GVMAG-M-3300023184-51</strain>
    </source>
</reference>
<sequence>MDIVLYAIEGLITVAPSYPDPPGTNSSKTGPTGL</sequence>
<dbReference type="EMBL" id="MN740120">
    <property type="protein sequence ID" value="QHT88668.1"/>
    <property type="molecule type" value="Genomic_DNA"/>
</dbReference>
<protein>
    <submittedName>
        <fullName evidence="1">Uncharacterized protein</fullName>
    </submittedName>
</protein>
<organism evidence="1">
    <name type="scientific">viral metagenome</name>
    <dbReference type="NCBI Taxonomy" id="1070528"/>
    <lineage>
        <taxon>unclassified sequences</taxon>
        <taxon>metagenomes</taxon>
        <taxon>organismal metagenomes</taxon>
    </lineage>
</organism>